<sequence length="170" mass="18221">MVHRHLTRLALAPLLWALAACTPDPDPSPEPAPEPVATAAHAEAGTPDGIDATAVVHHSPDDPAGFDRKAFAGRFAGTLPCADCPGIDTSVQIGDDGTFRLVEAYRDRDTRHETAGTWTVDADGTRLQFDPDTKQAADRWFEIVSKDELRALDTEGRPIAGNANTSLRRG</sequence>
<evidence type="ECO:0000256" key="1">
    <source>
        <dbReference type="SAM" id="SignalP"/>
    </source>
</evidence>
<keyword evidence="3" id="KW-1185">Reference proteome</keyword>
<dbReference type="InterPro" id="IPR007298">
    <property type="entry name" value="Cu-R_lipoprotein_NlpE"/>
</dbReference>
<accession>A0ABT6JTN3</accession>
<dbReference type="Pfam" id="PF04170">
    <property type="entry name" value="NlpE"/>
    <property type="match status" value="1"/>
</dbReference>
<dbReference type="RefSeq" id="WP_280578397.1">
    <property type="nucleotide sequence ID" value="NZ_JARXRO010000015.1"/>
</dbReference>
<evidence type="ECO:0000313" key="2">
    <source>
        <dbReference type="EMBL" id="MDH5834055.1"/>
    </source>
</evidence>
<protein>
    <submittedName>
        <fullName evidence="2">Copper resistance protein NlpE</fullName>
    </submittedName>
</protein>
<reference evidence="2 3" key="1">
    <citation type="submission" date="2023-04" db="EMBL/GenBank/DDBJ databases">
        <title>Luteimonas sp. M1R5S59.</title>
        <authorList>
            <person name="Sun J.-Q."/>
        </authorList>
    </citation>
    <scope>NUCLEOTIDE SEQUENCE [LARGE SCALE GENOMIC DNA]</scope>
    <source>
        <strain evidence="2 3">M1R5S59</strain>
    </source>
</reference>
<dbReference type="PROSITE" id="PS51257">
    <property type="entry name" value="PROKAR_LIPOPROTEIN"/>
    <property type="match status" value="1"/>
</dbReference>
<feature type="chain" id="PRO_5047334476" evidence="1">
    <location>
        <begin position="20"/>
        <end position="170"/>
    </location>
</feature>
<name>A0ABT6JTN3_9GAMM</name>
<evidence type="ECO:0000313" key="3">
    <source>
        <dbReference type="Proteomes" id="UP001156873"/>
    </source>
</evidence>
<gene>
    <name evidence="2" type="ORF">QFW81_08960</name>
</gene>
<comment type="caution">
    <text evidence="2">The sequence shown here is derived from an EMBL/GenBank/DDBJ whole genome shotgun (WGS) entry which is preliminary data.</text>
</comment>
<keyword evidence="1" id="KW-0732">Signal</keyword>
<feature type="signal peptide" evidence="1">
    <location>
        <begin position="1"/>
        <end position="19"/>
    </location>
</feature>
<proteinExistence type="predicted"/>
<dbReference type="Proteomes" id="UP001156873">
    <property type="component" value="Unassembled WGS sequence"/>
</dbReference>
<dbReference type="Gene3D" id="2.40.128.640">
    <property type="match status" value="1"/>
</dbReference>
<organism evidence="2 3">
    <name type="scientific">Luteimonas kalidii</name>
    <dbReference type="NCBI Taxonomy" id="3042025"/>
    <lineage>
        <taxon>Bacteria</taxon>
        <taxon>Pseudomonadati</taxon>
        <taxon>Pseudomonadota</taxon>
        <taxon>Gammaproteobacteria</taxon>
        <taxon>Lysobacterales</taxon>
        <taxon>Lysobacteraceae</taxon>
        <taxon>Luteimonas</taxon>
    </lineage>
</organism>
<dbReference type="EMBL" id="JARXRO010000015">
    <property type="protein sequence ID" value="MDH5834055.1"/>
    <property type="molecule type" value="Genomic_DNA"/>
</dbReference>